<keyword evidence="1" id="KW-0812">Transmembrane</keyword>
<sequence length="306" mass="31918">MTDIEERLPAILGAEADRHEVPVFSARAIAENAGRKGFRRRPVLLLAAIGLAGAAGATGAVVAAGGHGDGDRVTVTFKGGGIWVSHTPPKVDAVLSWVRSRVRAEGLKDVKVSMPSQDPPTIVVSGHAADLPRLRMLRLPGAMSLIEMERSAPADSTTAPVMDAKFCGGGGLEYGITVPVCDENGHVYSSFIEAGDSLHVTEAHAEQRRPGPGGWAIVARLDAAGAVRYASFLATVAKAQDPGEVAIDGYPVAQWVPGQPQPAQTGVIVSEPVFTEQQAKDFAVILTKPMALPEWGDVTVTVTPGG</sequence>
<dbReference type="RefSeq" id="WP_344657504.1">
    <property type="nucleotide sequence ID" value="NZ_BAAAQM010000014.1"/>
</dbReference>
<keyword evidence="3" id="KW-1185">Reference proteome</keyword>
<gene>
    <name evidence="2" type="ORF">GCM10009838_28830</name>
</gene>
<evidence type="ECO:0000313" key="3">
    <source>
        <dbReference type="Proteomes" id="UP001499854"/>
    </source>
</evidence>
<proteinExistence type="predicted"/>
<keyword evidence="1" id="KW-0472">Membrane</keyword>
<feature type="transmembrane region" description="Helical" evidence="1">
    <location>
        <begin position="43"/>
        <end position="66"/>
    </location>
</feature>
<protein>
    <submittedName>
        <fullName evidence="2">Uncharacterized protein</fullName>
    </submittedName>
</protein>
<dbReference type="Proteomes" id="UP001499854">
    <property type="component" value="Unassembled WGS sequence"/>
</dbReference>
<evidence type="ECO:0000313" key="2">
    <source>
        <dbReference type="EMBL" id="GAA1968583.1"/>
    </source>
</evidence>
<organism evidence="2 3">
    <name type="scientific">Catenulispora subtropica</name>
    <dbReference type="NCBI Taxonomy" id="450798"/>
    <lineage>
        <taxon>Bacteria</taxon>
        <taxon>Bacillati</taxon>
        <taxon>Actinomycetota</taxon>
        <taxon>Actinomycetes</taxon>
        <taxon>Catenulisporales</taxon>
        <taxon>Catenulisporaceae</taxon>
        <taxon>Catenulispora</taxon>
    </lineage>
</organism>
<comment type="caution">
    <text evidence="2">The sequence shown here is derived from an EMBL/GenBank/DDBJ whole genome shotgun (WGS) entry which is preliminary data.</text>
</comment>
<evidence type="ECO:0000256" key="1">
    <source>
        <dbReference type="SAM" id="Phobius"/>
    </source>
</evidence>
<accession>A0ABN2RGG7</accession>
<name>A0ABN2RGG7_9ACTN</name>
<reference evidence="2 3" key="1">
    <citation type="journal article" date="2019" name="Int. J. Syst. Evol. Microbiol.">
        <title>The Global Catalogue of Microorganisms (GCM) 10K type strain sequencing project: providing services to taxonomists for standard genome sequencing and annotation.</title>
        <authorList>
            <consortium name="The Broad Institute Genomics Platform"/>
            <consortium name="The Broad Institute Genome Sequencing Center for Infectious Disease"/>
            <person name="Wu L."/>
            <person name="Ma J."/>
        </authorList>
    </citation>
    <scope>NUCLEOTIDE SEQUENCE [LARGE SCALE GENOMIC DNA]</scope>
    <source>
        <strain evidence="2 3">JCM 16013</strain>
    </source>
</reference>
<keyword evidence="1" id="KW-1133">Transmembrane helix</keyword>
<dbReference type="EMBL" id="BAAAQM010000014">
    <property type="protein sequence ID" value="GAA1968583.1"/>
    <property type="molecule type" value="Genomic_DNA"/>
</dbReference>